<accession>A0A914Y0F4</accession>
<organism evidence="3 4">
    <name type="scientific">Panagrolaimus superbus</name>
    <dbReference type="NCBI Taxonomy" id="310955"/>
    <lineage>
        <taxon>Eukaryota</taxon>
        <taxon>Metazoa</taxon>
        <taxon>Ecdysozoa</taxon>
        <taxon>Nematoda</taxon>
        <taxon>Chromadorea</taxon>
        <taxon>Rhabditida</taxon>
        <taxon>Tylenchina</taxon>
        <taxon>Panagrolaimomorpha</taxon>
        <taxon>Panagrolaimoidea</taxon>
        <taxon>Panagrolaimidae</taxon>
        <taxon>Panagrolaimus</taxon>
    </lineage>
</organism>
<evidence type="ECO:0000313" key="3">
    <source>
        <dbReference type="Proteomes" id="UP000887577"/>
    </source>
</evidence>
<feature type="region of interest" description="Disordered" evidence="1">
    <location>
        <begin position="92"/>
        <end position="113"/>
    </location>
</feature>
<proteinExistence type="predicted"/>
<reference evidence="4" key="1">
    <citation type="submission" date="2022-11" db="UniProtKB">
        <authorList>
            <consortium name="WormBaseParasite"/>
        </authorList>
    </citation>
    <scope>IDENTIFICATION</scope>
</reference>
<feature type="compositionally biased region" description="Low complexity" evidence="1">
    <location>
        <begin position="96"/>
        <end position="105"/>
    </location>
</feature>
<name>A0A914Y0F4_9BILA</name>
<evidence type="ECO:0000256" key="2">
    <source>
        <dbReference type="SAM" id="SignalP"/>
    </source>
</evidence>
<dbReference type="AlphaFoldDB" id="A0A914Y0F4"/>
<evidence type="ECO:0000256" key="1">
    <source>
        <dbReference type="SAM" id="MobiDB-lite"/>
    </source>
</evidence>
<keyword evidence="3" id="KW-1185">Reference proteome</keyword>
<feature type="signal peptide" evidence="2">
    <location>
        <begin position="1"/>
        <end position="19"/>
    </location>
</feature>
<feature type="chain" id="PRO_5037664803" evidence="2">
    <location>
        <begin position="20"/>
        <end position="128"/>
    </location>
</feature>
<dbReference type="WBParaSite" id="PSU_v2.g12948.t1">
    <property type="protein sequence ID" value="PSU_v2.g12948.t1"/>
    <property type="gene ID" value="PSU_v2.g12948"/>
</dbReference>
<sequence>MILFGYIFVSVYTIQLSLASALDNPDFGSMDLFNGENMAQAFVIQAPSQASPTVSSIKDFEDGFKKDVSNVKAISQRRMLYLPFLRTMRSAPTQLQQDSNDDQNNFPWQDSSSVKPNQLQKVSYKYFI</sequence>
<keyword evidence="2" id="KW-0732">Signal</keyword>
<protein>
    <submittedName>
        <fullName evidence="4">Uncharacterized protein</fullName>
    </submittedName>
</protein>
<dbReference type="Proteomes" id="UP000887577">
    <property type="component" value="Unplaced"/>
</dbReference>
<evidence type="ECO:0000313" key="4">
    <source>
        <dbReference type="WBParaSite" id="PSU_v2.g12948.t1"/>
    </source>
</evidence>